<dbReference type="PIRSF" id="PIRSF000915">
    <property type="entry name" value="PGP-type_phosphatase"/>
    <property type="match status" value="1"/>
</dbReference>
<dbReference type="GO" id="GO:0046872">
    <property type="term" value="F:metal ion binding"/>
    <property type="evidence" value="ECO:0007669"/>
    <property type="project" value="UniProtKB-KW"/>
</dbReference>
<dbReference type="AlphaFoldDB" id="A0A2M7SAE8"/>
<feature type="active site" description="Nucleophile" evidence="2">
    <location>
        <position position="7"/>
    </location>
</feature>
<feature type="binding site" evidence="4">
    <location>
        <position position="9"/>
    </location>
    <ligand>
        <name>Mg(2+)</name>
        <dbReference type="ChEBI" id="CHEBI:18420"/>
    </ligand>
</feature>
<evidence type="ECO:0008006" key="7">
    <source>
        <dbReference type="Google" id="ProtNLM"/>
    </source>
</evidence>
<proteinExistence type="inferred from homology"/>
<dbReference type="Proteomes" id="UP000229307">
    <property type="component" value="Unassembled WGS sequence"/>
</dbReference>
<comment type="cofactor">
    <cofactor evidence="4">
        <name>Mg(2+)</name>
        <dbReference type="ChEBI" id="CHEBI:18420"/>
    </cofactor>
    <text evidence="4">Divalent metal ions. Mg(2+) is the most effective.</text>
</comment>
<feature type="binding site" evidence="3">
    <location>
        <position position="211"/>
    </location>
    <ligand>
        <name>substrate</name>
    </ligand>
</feature>
<gene>
    <name evidence="5" type="ORF">COY52_06800</name>
</gene>
<dbReference type="InterPro" id="IPR006357">
    <property type="entry name" value="HAD-SF_hydro_IIA"/>
</dbReference>
<accession>A0A2M7SAE8</accession>
<dbReference type="Gene3D" id="3.40.50.1000">
    <property type="entry name" value="HAD superfamily/HAD-like"/>
    <property type="match status" value="3"/>
</dbReference>
<dbReference type="InterPro" id="IPR036412">
    <property type="entry name" value="HAD-like_sf"/>
</dbReference>
<dbReference type="GO" id="GO:0005737">
    <property type="term" value="C:cytoplasm"/>
    <property type="evidence" value="ECO:0007669"/>
    <property type="project" value="TreeGrafter"/>
</dbReference>
<evidence type="ECO:0000256" key="3">
    <source>
        <dbReference type="PIRSR" id="PIRSR000915-2"/>
    </source>
</evidence>
<keyword evidence="4" id="KW-0479">Metal-binding</keyword>
<evidence type="ECO:0000256" key="4">
    <source>
        <dbReference type="PIRSR" id="PIRSR000915-3"/>
    </source>
</evidence>
<feature type="binding site" evidence="4">
    <location>
        <position position="236"/>
    </location>
    <ligand>
        <name>Mg(2+)</name>
        <dbReference type="ChEBI" id="CHEBI:18420"/>
    </ligand>
</feature>
<comment type="caution">
    <text evidence="5">The sequence shown here is derived from an EMBL/GenBank/DDBJ whole genome shotgun (WGS) entry which is preliminary data.</text>
</comment>
<feature type="binding site" evidence="4">
    <location>
        <position position="7"/>
    </location>
    <ligand>
        <name>Mg(2+)</name>
        <dbReference type="ChEBI" id="CHEBI:18420"/>
    </ligand>
</feature>
<keyword evidence="4" id="KW-0460">Magnesium</keyword>
<dbReference type="Pfam" id="PF13242">
    <property type="entry name" value="Hydrolase_like"/>
    <property type="match status" value="1"/>
</dbReference>
<comment type="similarity">
    <text evidence="1">Belongs to the HAD-like hydrolase superfamily.</text>
</comment>
<reference evidence="6" key="1">
    <citation type="submission" date="2017-09" db="EMBL/GenBank/DDBJ databases">
        <title>Depth-based differentiation of microbial function through sediment-hosted aquifers and enrichment of novel symbionts in the deep terrestrial subsurface.</title>
        <authorList>
            <person name="Probst A.J."/>
            <person name="Ladd B."/>
            <person name="Jarett J.K."/>
            <person name="Geller-Mcgrath D.E."/>
            <person name="Sieber C.M.K."/>
            <person name="Emerson J.B."/>
            <person name="Anantharaman K."/>
            <person name="Thomas B.C."/>
            <person name="Malmstrom R."/>
            <person name="Stieglmeier M."/>
            <person name="Klingl A."/>
            <person name="Woyke T."/>
            <person name="Ryan C.M."/>
            <person name="Banfield J.F."/>
        </authorList>
    </citation>
    <scope>NUCLEOTIDE SEQUENCE [LARGE SCALE GENOMIC DNA]</scope>
</reference>
<sequence>MATLIFDLDGVIWLGDKLVDPRVPALLKKLQSKGHRLYYLTNNSTNNQRGYQKKLSRLGIKARLEEIICSANAARMYLAKKVSSVQCPVSRLIGGSPKWRPVSSKRLRTKKPRIFVIGEKPLVREMEKLPVRVVSVKDGGRIDYVVIGADWHLTYKKLARAADAIIGGAGFIATNNDKTYPMQGRKLRPGCGAIGAALTAATNIKPCVVGKPNPYIIKGIPGMSGLNRGNTFVIGDRLDTDIVLANRMRVSSILVLSGTTDQEMARGAKGRQKPDYILKDVTQISKIVKRV</sequence>
<dbReference type="GO" id="GO:0016791">
    <property type="term" value="F:phosphatase activity"/>
    <property type="evidence" value="ECO:0007669"/>
    <property type="project" value="TreeGrafter"/>
</dbReference>
<feature type="active site" description="Proton donor" evidence="2">
    <location>
        <position position="9"/>
    </location>
</feature>
<evidence type="ECO:0000256" key="2">
    <source>
        <dbReference type="PIRSR" id="PIRSR000915-1"/>
    </source>
</evidence>
<evidence type="ECO:0000313" key="6">
    <source>
        <dbReference type="Proteomes" id="UP000229307"/>
    </source>
</evidence>
<dbReference type="InterPro" id="IPR023214">
    <property type="entry name" value="HAD_sf"/>
</dbReference>
<organism evidence="5 6">
    <name type="scientific">Candidatus Desantisbacteria bacterium CG_4_10_14_0_8_um_filter_48_22</name>
    <dbReference type="NCBI Taxonomy" id="1974543"/>
    <lineage>
        <taxon>Bacteria</taxon>
        <taxon>Candidatus Desantisiibacteriota</taxon>
    </lineage>
</organism>
<evidence type="ECO:0000256" key="1">
    <source>
        <dbReference type="PIRNR" id="PIRNR000915"/>
    </source>
</evidence>
<dbReference type="SUPFAM" id="SSF56784">
    <property type="entry name" value="HAD-like"/>
    <property type="match status" value="1"/>
</dbReference>
<name>A0A2M7SAE8_9BACT</name>
<dbReference type="PANTHER" id="PTHR19288">
    <property type="entry name" value="4-NITROPHENYLPHOSPHATASE-RELATED"/>
    <property type="match status" value="1"/>
</dbReference>
<protein>
    <recommendedName>
        <fullName evidence="7">Hydrolase</fullName>
    </recommendedName>
</protein>
<dbReference type="Pfam" id="PF13344">
    <property type="entry name" value="Hydrolase_6"/>
    <property type="match status" value="1"/>
</dbReference>
<dbReference type="PANTHER" id="PTHR19288:SF46">
    <property type="entry name" value="HALOACID DEHALOGENASE-LIKE HYDROLASE DOMAIN-CONTAINING PROTEIN 2"/>
    <property type="match status" value="1"/>
</dbReference>
<dbReference type="EMBL" id="PFMR01000181">
    <property type="protein sequence ID" value="PIZ16527.1"/>
    <property type="molecule type" value="Genomic_DNA"/>
</dbReference>
<evidence type="ECO:0000313" key="5">
    <source>
        <dbReference type="EMBL" id="PIZ16527.1"/>
    </source>
</evidence>